<keyword evidence="2" id="KW-1185">Reference proteome</keyword>
<organism evidence="1 2">
    <name type="scientific">Antarcticirhabdus aurantiaca</name>
    <dbReference type="NCBI Taxonomy" id="2606717"/>
    <lineage>
        <taxon>Bacteria</taxon>
        <taxon>Pseudomonadati</taxon>
        <taxon>Pseudomonadota</taxon>
        <taxon>Alphaproteobacteria</taxon>
        <taxon>Hyphomicrobiales</taxon>
        <taxon>Aurantimonadaceae</taxon>
        <taxon>Antarcticirhabdus</taxon>
    </lineage>
</organism>
<sequence>MTILPKAALSAALFSCALLAGFGSGHGSAAAETRAGLSGSASYYGKQFHGRKTANGERFNMNAMTAAHRSLPFGTKVRVTNRNNGRSVIVRINDRGPYAHGRVIDLSQAAAKSIGMISSGVARVEISRL</sequence>
<reference evidence="1" key="1">
    <citation type="submission" date="2022-11" db="EMBL/GenBank/DDBJ databases">
        <title>beta-Carotene-producing bacterium, Jeongeuplla avenae sp. nov., alleviates the salt stress of Arabidopsis seedlings.</title>
        <authorList>
            <person name="Jiang L."/>
            <person name="Lee J."/>
        </authorList>
    </citation>
    <scope>NUCLEOTIDE SEQUENCE</scope>
    <source>
        <strain evidence="1">DY_R2A_6</strain>
    </source>
</reference>
<evidence type="ECO:0000313" key="2">
    <source>
        <dbReference type="Proteomes" id="UP001163223"/>
    </source>
</evidence>
<gene>
    <name evidence="1" type="ORF">OXU80_27555</name>
</gene>
<name>A0ACD4NY39_9HYPH</name>
<dbReference type="EMBL" id="CP113520">
    <property type="protein sequence ID" value="WAJ31613.1"/>
    <property type="molecule type" value="Genomic_DNA"/>
</dbReference>
<accession>A0ACD4NY39</accession>
<protein>
    <submittedName>
        <fullName evidence="1">Septal ring lytic transglycosylase RlpA family protein</fullName>
    </submittedName>
</protein>
<dbReference type="Proteomes" id="UP001163223">
    <property type="component" value="Chromosome"/>
</dbReference>
<proteinExistence type="predicted"/>
<evidence type="ECO:0000313" key="1">
    <source>
        <dbReference type="EMBL" id="WAJ31613.1"/>
    </source>
</evidence>